<gene>
    <name evidence="2" type="ORF">F8144_28230</name>
</gene>
<dbReference type="SUPFAM" id="SSF48371">
    <property type="entry name" value="ARM repeat"/>
    <property type="match status" value="1"/>
</dbReference>
<keyword evidence="3" id="KW-1185">Reference proteome</keyword>
<reference evidence="2 3" key="1">
    <citation type="submission" date="2019-09" db="EMBL/GenBank/DDBJ databases">
        <title>Isolation and identification of active actinomycetes.</title>
        <authorList>
            <person name="Yu Z."/>
            <person name="Han C."/>
            <person name="Yu B."/>
        </authorList>
    </citation>
    <scope>NUCLEOTIDE SEQUENCE [LARGE SCALE GENOMIC DNA]</scope>
    <source>
        <strain evidence="2 3">NEAU-H2</strain>
    </source>
</reference>
<evidence type="ECO:0000313" key="3">
    <source>
        <dbReference type="Proteomes" id="UP000442990"/>
    </source>
</evidence>
<dbReference type="InterPro" id="IPR011989">
    <property type="entry name" value="ARM-like"/>
</dbReference>
<evidence type="ECO:0000256" key="1">
    <source>
        <dbReference type="SAM" id="MobiDB-lite"/>
    </source>
</evidence>
<dbReference type="AlphaFoldDB" id="A0A7J5D9M2"/>
<evidence type="ECO:0000313" key="2">
    <source>
        <dbReference type="EMBL" id="KAB1984644.1"/>
    </source>
</evidence>
<proteinExistence type="predicted"/>
<evidence type="ECO:0008006" key="4">
    <source>
        <dbReference type="Google" id="ProtNLM"/>
    </source>
</evidence>
<accession>A0A7J5D9M2</accession>
<feature type="region of interest" description="Disordered" evidence="1">
    <location>
        <begin position="242"/>
        <end position="261"/>
    </location>
</feature>
<name>A0A7J5D9M2_9ACTN</name>
<sequence>MRDDHRLQTVADLPDPRSTLTRTNWATLHHAYGPATDAPEILTALLDADQGVRTKALDNLFGILHHQGTIYEATVPTAQYVAAILPDPRTRLSANKTHRSFPGCIRADLLAWLGSVADSITDAVDEVGQRLGFPLDDHPPAVAAREIRPLLLSAVLPYVDDSDRSVREGAIAACIPLLDDVRLLHHRATLVPLVRQILGTSELWQHRERAIDALDAWGESSAGLEGQRNPFLFCDTDLSPDSTPWPSAASNAEGWTEDPPF</sequence>
<dbReference type="Proteomes" id="UP000442990">
    <property type="component" value="Unassembled WGS sequence"/>
</dbReference>
<dbReference type="Gene3D" id="1.25.10.10">
    <property type="entry name" value="Leucine-rich Repeat Variant"/>
    <property type="match status" value="1"/>
</dbReference>
<protein>
    <recommendedName>
        <fullName evidence="4">HEAT repeat domain-containing protein</fullName>
    </recommendedName>
</protein>
<organism evidence="2 3">
    <name type="scientific">Streptomyces triticiradicis</name>
    <dbReference type="NCBI Taxonomy" id="2651189"/>
    <lineage>
        <taxon>Bacteria</taxon>
        <taxon>Bacillati</taxon>
        <taxon>Actinomycetota</taxon>
        <taxon>Actinomycetes</taxon>
        <taxon>Kitasatosporales</taxon>
        <taxon>Streptomycetaceae</taxon>
        <taxon>Streptomyces</taxon>
    </lineage>
</organism>
<dbReference type="EMBL" id="WBKG01000027">
    <property type="protein sequence ID" value="KAB1984644.1"/>
    <property type="molecule type" value="Genomic_DNA"/>
</dbReference>
<comment type="caution">
    <text evidence="2">The sequence shown here is derived from an EMBL/GenBank/DDBJ whole genome shotgun (WGS) entry which is preliminary data.</text>
</comment>
<dbReference type="InterPro" id="IPR016024">
    <property type="entry name" value="ARM-type_fold"/>
</dbReference>